<name>A0A6S7CYZ9_9BURK</name>
<protein>
    <submittedName>
        <fullName evidence="2">Uncharacterized protein</fullName>
    </submittedName>
</protein>
<dbReference type="EMBL" id="CADIKZ010000005">
    <property type="protein sequence ID" value="CAB3858725.1"/>
    <property type="molecule type" value="Genomic_DNA"/>
</dbReference>
<accession>A0A6S7CYZ9</accession>
<organism evidence="2 3">
    <name type="scientific">Achromobacter pulmonis</name>
    <dbReference type="NCBI Taxonomy" id="1389932"/>
    <lineage>
        <taxon>Bacteria</taxon>
        <taxon>Pseudomonadati</taxon>
        <taxon>Pseudomonadota</taxon>
        <taxon>Betaproteobacteria</taxon>
        <taxon>Burkholderiales</taxon>
        <taxon>Alcaligenaceae</taxon>
        <taxon>Achromobacter</taxon>
    </lineage>
</organism>
<evidence type="ECO:0000313" key="3">
    <source>
        <dbReference type="Proteomes" id="UP000494203"/>
    </source>
</evidence>
<evidence type="ECO:0000256" key="1">
    <source>
        <dbReference type="SAM" id="MobiDB-lite"/>
    </source>
</evidence>
<sequence length="182" mass="19328">MNTPAPKTSPDAALGNLMAAALDVPAAAAPPEVPDDTLARTGNTPDHQAGWFAGIDHERAEARESAGVGAQQLQERADKVVIANATGNPDLFQEAVKDLLAAVRMFRPAPAAGDARAARDAAFDAVRKRLCALPRYSFWNDDNGGVKRVNDRSGNWIEFDAAHELFDPVCVDAAIAAQEGRK</sequence>
<gene>
    <name evidence="2" type="ORF">LMG26788_02146</name>
</gene>
<dbReference type="AlphaFoldDB" id="A0A6S7CYZ9"/>
<keyword evidence="3" id="KW-1185">Reference proteome</keyword>
<proteinExistence type="predicted"/>
<dbReference type="Proteomes" id="UP000494203">
    <property type="component" value="Unassembled WGS sequence"/>
</dbReference>
<reference evidence="2 3" key="1">
    <citation type="submission" date="2020-04" db="EMBL/GenBank/DDBJ databases">
        <authorList>
            <person name="De Canck E."/>
        </authorList>
    </citation>
    <scope>NUCLEOTIDE SEQUENCE [LARGE SCALE GENOMIC DNA]</scope>
    <source>
        <strain evidence="2 3">LMG 26788</strain>
    </source>
</reference>
<dbReference type="RefSeq" id="WP_244957841.1">
    <property type="nucleotide sequence ID" value="NZ_CADIKZ010000005.1"/>
</dbReference>
<feature type="region of interest" description="Disordered" evidence="1">
    <location>
        <begin position="25"/>
        <end position="47"/>
    </location>
</feature>
<evidence type="ECO:0000313" key="2">
    <source>
        <dbReference type="EMBL" id="CAB3858725.1"/>
    </source>
</evidence>